<name>A0A455VY14_ENTAS</name>
<dbReference type="InterPro" id="IPR001539">
    <property type="entry name" value="Peptidase_U32"/>
</dbReference>
<proteinExistence type="predicted"/>
<gene>
    <name evidence="1" type="ORF">MRY18106EAS_08330</name>
</gene>
<dbReference type="EMBL" id="AP019533">
    <property type="protein sequence ID" value="BBI94301.1"/>
    <property type="molecule type" value="Genomic_DNA"/>
</dbReference>
<evidence type="ECO:0000313" key="1">
    <source>
        <dbReference type="EMBL" id="BBI94301.1"/>
    </source>
</evidence>
<reference evidence="1" key="1">
    <citation type="submission" date="2019-03" db="EMBL/GenBank/DDBJ databases">
        <title>Complete genome sequences of Enterobacter asburiae str. MRY18-106 isolated from a patient in Japan.</title>
        <authorList>
            <person name="Sekizuka T."/>
            <person name="Matsui M."/>
            <person name="Takara T."/>
            <person name="Uechi A."/>
            <person name="Harakuni M."/>
            <person name="Kimura T."/>
            <person name="Suzuki S."/>
            <person name="Kuroda M."/>
        </authorList>
    </citation>
    <scope>NUCLEOTIDE SEQUENCE</scope>
    <source>
        <strain evidence="1">MRY18-106</strain>
    </source>
</reference>
<dbReference type="GeneID" id="93247961"/>
<protein>
    <recommendedName>
        <fullName evidence="2">Peptidase U32</fullName>
    </recommendedName>
</protein>
<organism evidence="1">
    <name type="scientific">Enterobacter asburiae</name>
    <dbReference type="NCBI Taxonomy" id="61645"/>
    <lineage>
        <taxon>Bacteria</taxon>
        <taxon>Pseudomonadati</taxon>
        <taxon>Pseudomonadota</taxon>
        <taxon>Gammaproteobacteria</taxon>
        <taxon>Enterobacterales</taxon>
        <taxon>Enterobacteriaceae</taxon>
        <taxon>Enterobacter</taxon>
        <taxon>Enterobacter cloacae complex</taxon>
    </lineage>
</organism>
<dbReference type="Pfam" id="PF01136">
    <property type="entry name" value="Peptidase_U32"/>
    <property type="match status" value="1"/>
</dbReference>
<evidence type="ECO:0008006" key="2">
    <source>
        <dbReference type="Google" id="ProtNLM"/>
    </source>
</evidence>
<dbReference type="RefSeq" id="WP_196760027.1">
    <property type="nucleotide sequence ID" value="NZ_CP134636.1"/>
</dbReference>
<sequence>MSLKRSADKARTILRDNGFPFSDDVTLEPSGRSFPKGGQYGVEIPAVNNLMMLETIVSALRESEIYCTRFNETHGSFLRSDREIKEMLQLCHENNYGMLFGLGPRPEYDVKSSFYRTEFGMEQGRQLNNNDAISHSIEEALRLSELGCRGLIVYDPGVLFILNELRKKEILPANMKFKTSSHCMVTNAIIARLMADAGADSITTAHDLSLATMYEIRRFNPDLVIDIPIDVYASKGGYLRFYEVGELAQIAAPMYLKVGASAQSHPYDSVGAPVAKERVRRLGLVLDHLQQVAPELQKIDHADPTVCLPQQM</sequence>
<dbReference type="AlphaFoldDB" id="A0A455VY14"/>
<accession>A0A455VY14</accession>